<proteinExistence type="predicted"/>
<dbReference type="InterPro" id="IPR036005">
    <property type="entry name" value="Creatinase/aminopeptidase-like"/>
</dbReference>
<dbReference type="Pfam" id="PF01321">
    <property type="entry name" value="Creatinase_N"/>
    <property type="match status" value="1"/>
</dbReference>
<dbReference type="Gene3D" id="3.90.230.10">
    <property type="entry name" value="Creatinase/methionine aminopeptidase superfamily"/>
    <property type="match status" value="1"/>
</dbReference>
<organism evidence="3 4">
    <name type="scientific">Parapusillimonas granuli</name>
    <dbReference type="NCBI Taxonomy" id="380911"/>
    <lineage>
        <taxon>Bacteria</taxon>
        <taxon>Pseudomonadati</taxon>
        <taxon>Pseudomonadota</taxon>
        <taxon>Betaproteobacteria</taxon>
        <taxon>Burkholderiales</taxon>
        <taxon>Alcaligenaceae</taxon>
        <taxon>Parapusillimonas</taxon>
    </lineage>
</organism>
<dbReference type="EMBL" id="JACCEM010000001">
    <property type="protein sequence ID" value="NYT48175.1"/>
    <property type="molecule type" value="Genomic_DNA"/>
</dbReference>
<dbReference type="RefSeq" id="WP_180153465.1">
    <property type="nucleotide sequence ID" value="NZ_JACCEM010000001.1"/>
</dbReference>
<keyword evidence="4" id="KW-1185">Reference proteome</keyword>
<dbReference type="InterPro" id="IPR000994">
    <property type="entry name" value="Pept_M24"/>
</dbReference>
<dbReference type="PANTHER" id="PTHR46112">
    <property type="entry name" value="AMINOPEPTIDASE"/>
    <property type="match status" value="1"/>
</dbReference>
<reference evidence="3 4" key="1">
    <citation type="submission" date="2020-07" db="EMBL/GenBank/DDBJ databases">
        <title>Taxonomic revisions and descriptions of new bacterial species based on genomic comparisons in the high-G+C-content subgroup of the family Alcaligenaceae.</title>
        <authorList>
            <person name="Szabo A."/>
            <person name="Felfoldi T."/>
        </authorList>
    </citation>
    <scope>NUCLEOTIDE SEQUENCE [LARGE SCALE GENOMIC DNA]</scope>
    <source>
        <strain evidence="3 4">LMG 24012</strain>
    </source>
</reference>
<feature type="domain" description="Peptidase M24" evidence="1">
    <location>
        <begin position="169"/>
        <end position="377"/>
    </location>
</feature>
<name>A0A853FQX8_9BURK</name>
<evidence type="ECO:0000259" key="1">
    <source>
        <dbReference type="Pfam" id="PF00557"/>
    </source>
</evidence>
<evidence type="ECO:0000313" key="4">
    <source>
        <dbReference type="Proteomes" id="UP000559809"/>
    </source>
</evidence>
<protein>
    <submittedName>
        <fullName evidence="3">M24 family metallopeptidase</fullName>
    </submittedName>
</protein>
<sequence length="395" mass="43931">MSLPFTKQEYAERAERVRDRLRAAGMDALLVSDPANIYWLTGAQDWCFYTPQFVVIAADAKRHPEPYWIGRAMDASGARLSCWMRPGQIRSYPESCVQTSRAHPSLYVGRLFDELELSDAAIGYESDSYYLSPRSFAQLRHALPNASFHDADLLINWLRAIKSEREISYMRQAAAIAQAAMQAAYDIIAPGVRQCDVIAAALKTQISPNTSFGGDMTGLSPIILAGEKACTAHPAWTDEPLHDNQTIALELGGCRRRYNCGLARTVHIGKAVPDLVRRTSDAVREGMDAVLSAARPGVVARDLHTAWQRVLTRHGLSKESRIGYSIGAGFCPDWGEHTISLRQEDTTELQAGMTFHVILGMWQDDWGMELSETILITPDGVECLTEFDRGIFLKH</sequence>
<dbReference type="Proteomes" id="UP000559809">
    <property type="component" value="Unassembled WGS sequence"/>
</dbReference>
<evidence type="ECO:0000259" key="2">
    <source>
        <dbReference type="Pfam" id="PF01321"/>
    </source>
</evidence>
<dbReference type="SUPFAM" id="SSF53092">
    <property type="entry name" value="Creatinase/prolidase N-terminal domain"/>
    <property type="match status" value="1"/>
</dbReference>
<evidence type="ECO:0000313" key="3">
    <source>
        <dbReference type="EMBL" id="NYT48175.1"/>
    </source>
</evidence>
<gene>
    <name evidence="3" type="ORF">H0A72_02520</name>
</gene>
<comment type="caution">
    <text evidence="3">The sequence shown here is derived from an EMBL/GenBank/DDBJ whole genome shotgun (WGS) entry which is preliminary data.</text>
</comment>
<dbReference type="AlphaFoldDB" id="A0A853FQX8"/>
<dbReference type="InterPro" id="IPR050659">
    <property type="entry name" value="Peptidase_M24B"/>
</dbReference>
<dbReference type="InterPro" id="IPR029149">
    <property type="entry name" value="Creatin/AminoP/Spt16_N"/>
</dbReference>
<dbReference type="Gene3D" id="3.40.350.10">
    <property type="entry name" value="Creatinase/prolidase N-terminal domain"/>
    <property type="match status" value="1"/>
</dbReference>
<dbReference type="SUPFAM" id="SSF55920">
    <property type="entry name" value="Creatinase/aminopeptidase"/>
    <property type="match status" value="1"/>
</dbReference>
<dbReference type="CDD" id="cd01066">
    <property type="entry name" value="APP_MetAP"/>
    <property type="match status" value="1"/>
</dbReference>
<feature type="domain" description="Creatinase N-terminal" evidence="2">
    <location>
        <begin position="13"/>
        <end position="161"/>
    </location>
</feature>
<dbReference type="Pfam" id="PF00557">
    <property type="entry name" value="Peptidase_M24"/>
    <property type="match status" value="1"/>
</dbReference>
<dbReference type="PANTHER" id="PTHR46112:SF3">
    <property type="entry name" value="AMINOPEPTIDASE YPDF"/>
    <property type="match status" value="1"/>
</dbReference>
<dbReference type="InterPro" id="IPR000587">
    <property type="entry name" value="Creatinase_N"/>
</dbReference>
<accession>A0A853FQX8</accession>